<dbReference type="EMBL" id="OP744025">
    <property type="protein sequence ID" value="UZZ64431.1"/>
    <property type="molecule type" value="Genomic_DNA"/>
</dbReference>
<accession>A0A9Y1E2C7</accession>
<gene>
    <name evidence="1" type="ORF">A54_191</name>
</gene>
<reference evidence="1 2" key="1">
    <citation type="submission" date="2022-10" db="EMBL/GenBank/DDBJ databases">
        <authorList>
            <person name="Cortes-Martin A."/>
            <person name="Buttimer C.T.H."/>
            <person name="Hill C."/>
        </authorList>
    </citation>
    <scope>NUCLEOTIDE SEQUENCE [LARGE SCALE GENOMIC DNA]</scope>
</reference>
<sequence>MNIKEVNPGQTVKFNPLGNYEDRYSLSGVQVGDTGVVEFVDEECKDVIVAFTRQDGVIVDGFYAEAEDLELVA</sequence>
<evidence type="ECO:0000313" key="1">
    <source>
        <dbReference type="EMBL" id="UZZ64431.1"/>
    </source>
</evidence>
<evidence type="ECO:0008006" key="3">
    <source>
        <dbReference type="Google" id="ProtNLM"/>
    </source>
</evidence>
<name>A0A9Y1E2C7_9CAUD</name>
<protein>
    <recommendedName>
        <fullName evidence="3">DUF4926 domain-containing protein</fullName>
    </recommendedName>
</protein>
<proteinExistence type="predicted"/>
<keyword evidence="2" id="KW-1185">Reference proteome</keyword>
<evidence type="ECO:0000313" key="2">
    <source>
        <dbReference type="Proteomes" id="UP001236076"/>
    </source>
</evidence>
<dbReference type="Proteomes" id="UP001236076">
    <property type="component" value="Segment"/>
</dbReference>
<organism evidence="1 2">
    <name type="scientific">Escherichia phage A5-4</name>
    <dbReference type="NCBI Taxonomy" id="2996162"/>
    <lineage>
        <taxon>Viruses</taxon>
        <taxon>Duplodnaviria</taxon>
        <taxon>Heunggongvirae</taxon>
        <taxon>Uroviricota</taxon>
        <taxon>Caudoviricetes</taxon>
        <taxon>Vequintavirinae</taxon>
    </lineage>
</organism>